<dbReference type="Gene3D" id="1.20.120.550">
    <property type="entry name" value="Membrane associated eicosanoid/glutathione metabolism-like domain"/>
    <property type="match status" value="1"/>
</dbReference>
<comment type="subcellular location">
    <subcellularLocation>
        <location evidence="3">Endoplasmic reticulum membrane</location>
        <topology evidence="3">Multi-pass membrane protein</topology>
    </subcellularLocation>
    <subcellularLocation>
        <location evidence="2">Mitochondrion outer membrane</location>
    </subcellularLocation>
</comment>
<evidence type="ECO:0000256" key="14">
    <source>
        <dbReference type="ARBA" id="ARBA00038540"/>
    </source>
</evidence>
<dbReference type="OMA" id="GHEATNC"/>
<comment type="subunit">
    <text evidence="14">Homotrimer; The trimer binds only one molecule of glutathione.</text>
</comment>
<keyword evidence="13" id="KW-0472">Membrane</keyword>
<comment type="function">
    <text evidence="1">Conjugation of reduced glutathione to a wide number of exogenous and endogenous hydrophobic electrophiles.</text>
</comment>
<organism evidence="18 19">
    <name type="scientific">Globisporangium ultimum (strain ATCC 200006 / CBS 805.95 / DAOM BR144)</name>
    <name type="common">Pythium ultimum</name>
    <dbReference type="NCBI Taxonomy" id="431595"/>
    <lineage>
        <taxon>Eukaryota</taxon>
        <taxon>Sar</taxon>
        <taxon>Stramenopiles</taxon>
        <taxon>Oomycota</taxon>
        <taxon>Peronosporomycetes</taxon>
        <taxon>Pythiales</taxon>
        <taxon>Pythiaceae</taxon>
        <taxon>Globisporangium</taxon>
    </lineage>
</organism>
<evidence type="ECO:0000256" key="3">
    <source>
        <dbReference type="ARBA" id="ARBA00004477"/>
    </source>
</evidence>
<dbReference type="HOGENOM" id="CLU_124175_0_0_1"/>
<keyword evidence="6" id="KW-0808">Transferase</keyword>
<evidence type="ECO:0000256" key="11">
    <source>
        <dbReference type="ARBA" id="ARBA00022990"/>
    </source>
</evidence>
<dbReference type="SUPFAM" id="SSF161084">
    <property type="entry name" value="MAPEG domain-like"/>
    <property type="match status" value="1"/>
</dbReference>
<evidence type="ECO:0000256" key="16">
    <source>
        <dbReference type="ARBA" id="ARBA00049385"/>
    </source>
</evidence>
<dbReference type="InterPro" id="IPR040162">
    <property type="entry name" value="MGST1-like"/>
</dbReference>
<dbReference type="PANTHER" id="PTHR10689">
    <property type="entry name" value="MICROSOMAL GLUTATHIONE S-TRANSFERASE 1"/>
    <property type="match status" value="1"/>
</dbReference>
<keyword evidence="7" id="KW-0812">Transmembrane</keyword>
<feature type="region of interest" description="Disordered" evidence="17">
    <location>
        <begin position="39"/>
        <end position="72"/>
    </location>
</feature>
<dbReference type="EMBL" id="GL376617">
    <property type="status" value="NOT_ANNOTATED_CDS"/>
    <property type="molecule type" value="Genomic_DNA"/>
</dbReference>
<dbReference type="FunFam" id="1.20.120.550:FF:000005">
    <property type="entry name" value="Inorganic phosphate transporter 1-6"/>
    <property type="match status" value="1"/>
</dbReference>
<evidence type="ECO:0000313" key="19">
    <source>
        <dbReference type="Proteomes" id="UP000019132"/>
    </source>
</evidence>
<evidence type="ECO:0000256" key="1">
    <source>
        <dbReference type="ARBA" id="ARBA00003701"/>
    </source>
</evidence>
<dbReference type="PANTHER" id="PTHR10689:SF6">
    <property type="entry name" value="MICROSOMAL GLUTATHIONE S-TRANSFERASE 1"/>
    <property type="match status" value="1"/>
</dbReference>
<dbReference type="InterPro" id="IPR001129">
    <property type="entry name" value="Membr-assoc_MAPEG"/>
</dbReference>
<evidence type="ECO:0000256" key="2">
    <source>
        <dbReference type="ARBA" id="ARBA00004294"/>
    </source>
</evidence>
<keyword evidence="12" id="KW-0496">Mitochondrion</keyword>
<evidence type="ECO:0000256" key="12">
    <source>
        <dbReference type="ARBA" id="ARBA00023128"/>
    </source>
</evidence>
<reference evidence="19" key="1">
    <citation type="journal article" date="2010" name="Genome Biol.">
        <title>Genome sequence of the necrotrophic plant pathogen Pythium ultimum reveals original pathogenicity mechanisms and effector repertoire.</title>
        <authorList>
            <person name="Levesque C.A."/>
            <person name="Brouwer H."/>
            <person name="Cano L."/>
            <person name="Hamilton J.P."/>
            <person name="Holt C."/>
            <person name="Huitema E."/>
            <person name="Raffaele S."/>
            <person name="Robideau G.P."/>
            <person name="Thines M."/>
            <person name="Win J."/>
            <person name="Zerillo M.M."/>
            <person name="Beakes G.W."/>
            <person name="Boore J.L."/>
            <person name="Busam D."/>
            <person name="Dumas B."/>
            <person name="Ferriera S."/>
            <person name="Fuerstenberg S.I."/>
            <person name="Gachon C.M."/>
            <person name="Gaulin E."/>
            <person name="Govers F."/>
            <person name="Grenville-Briggs L."/>
            <person name="Horner N."/>
            <person name="Hostetler J."/>
            <person name="Jiang R.H."/>
            <person name="Johnson J."/>
            <person name="Krajaejun T."/>
            <person name="Lin H."/>
            <person name="Meijer H.J."/>
            <person name="Moore B."/>
            <person name="Morris P."/>
            <person name="Phuntmart V."/>
            <person name="Puiu D."/>
            <person name="Shetty J."/>
            <person name="Stajich J.E."/>
            <person name="Tripathy S."/>
            <person name="Wawra S."/>
            <person name="van West P."/>
            <person name="Whitty B.R."/>
            <person name="Coutinho P.M."/>
            <person name="Henrissat B."/>
            <person name="Martin F."/>
            <person name="Thomas P.D."/>
            <person name="Tyler B.M."/>
            <person name="De Vries R.P."/>
            <person name="Kamoun S."/>
            <person name="Yandell M."/>
            <person name="Tisserat N."/>
            <person name="Buell C.R."/>
        </authorList>
    </citation>
    <scope>NUCLEOTIDE SEQUENCE</scope>
    <source>
        <strain evidence="19">DAOM:BR144</strain>
    </source>
</reference>
<keyword evidence="19" id="KW-1185">Reference proteome</keyword>
<dbReference type="InParanoid" id="K3WS38"/>
<dbReference type="InterPro" id="IPR023352">
    <property type="entry name" value="MAPEG-like_dom_sf"/>
</dbReference>
<dbReference type="GO" id="GO:0004364">
    <property type="term" value="F:glutathione transferase activity"/>
    <property type="evidence" value="ECO:0007669"/>
    <property type="project" value="UniProtKB-EC"/>
</dbReference>
<evidence type="ECO:0000256" key="6">
    <source>
        <dbReference type="ARBA" id="ARBA00022679"/>
    </source>
</evidence>
<proteinExistence type="inferred from homology"/>
<dbReference type="Proteomes" id="UP000019132">
    <property type="component" value="Unassembled WGS sequence"/>
</dbReference>
<evidence type="ECO:0000256" key="15">
    <source>
        <dbReference type="ARBA" id="ARBA00039397"/>
    </source>
</evidence>
<comment type="similarity">
    <text evidence="4">Belongs to the MAPEG family.</text>
</comment>
<evidence type="ECO:0000313" key="18">
    <source>
        <dbReference type="EnsemblProtists" id="PYU1_T007782"/>
    </source>
</evidence>
<comment type="catalytic activity">
    <reaction evidence="16">
        <text>RX + glutathione = an S-substituted glutathione + a halide anion + H(+)</text>
        <dbReference type="Rhea" id="RHEA:16437"/>
        <dbReference type="ChEBI" id="CHEBI:15378"/>
        <dbReference type="ChEBI" id="CHEBI:16042"/>
        <dbReference type="ChEBI" id="CHEBI:17792"/>
        <dbReference type="ChEBI" id="CHEBI:57925"/>
        <dbReference type="ChEBI" id="CHEBI:90779"/>
        <dbReference type="EC" id="2.5.1.18"/>
    </reaction>
    <physiologicalReaction direction="left-to-right" evidence="16">
        <dbReference type="Rhea" id="RHEA:16438"/>
    </physiologicalReaction>
</comment>
<evidence type="ECO:0000256" key="17">
    <source>
        <dbReference type="SAM" id="MobiDB-lite"/>
    </source>
</evidence>
<protein>
    <recommendedName>
        <fullName evidence="15">Microsomal glutathione S-transferase 1</fullName>
        <ecNumber evidence="5">2.5.1.18</ecNumber>
    </recommendedName>
</protein>
<reference evidence="18" key="3">
    <citation type="submission" date="2015-02" db="UniProtKB">
        <authorList>
            <consortium name="EnsemblProtists"/>
        </authorList>
    </citation>
    <scope>IDENTIFICATION</scope>
    <source>
        <strain evidence="18">DAOM BR144</strain>
    </source>
</reference>
<feature type="compositionally biased region" description="Polar residues" evidence="17">
    <location>
        <begin position="45"/>
        <end position="65"/>
    </location>
</feature>
<dbReference type="AlphaFoldDB" id="K3WS38"/>
<dbReference type="Pfam" id="PF01124">
    <property type="entry name" value="MAPEG"/>
    <property type="match status" value="1"/>
</dbReference>
<name>K3WS38_GLOUD</name>
<evidence type="ECO:0000256" key="9">
    <source>
        <dbReference type="ARBA" id="ARBA00022824"/>
    </source>
</evidence>
<evidence type="ECO:0000256" key="13">
    <source>
        <dbReference type="ARBA" id="ARBA00023136"/>
    </source>
</evidence>
<evidence type="ECO:0000256" key="5">
    <source>
        <dbReference type="ARBA" id="ARBA00012452"/>
    </source>
</evidence>
<keyword evidence="8" id="KW-1000">Mitochondrion outer membrane</keyword>
<dbReference type="GO" id="GO:0005789">
    <property type="term" value="C:endoplasmic reticulum membrane"/>
    <property type="evidence" value="ECO:0007669"/>
    <property type="project" value="UniProtKB-SubCell"/>
</dbReference>
<evidence type="ECO:0000256" key="4">
    <source>
        <dbReference type="ARBA" id="ARBA00010459"/>
    </source>
</evidence>
<reference evidence="19" key="2">
    <citation type="submission" date="2010-04" db="EMBL/GenBank/DDBJ databases">
        <authorList>
            <person name="Buell R."/>
            <person name="Hamilton J."/>
            <person name="Hostetler J."/>
        </authorList>
    </citation>
    <scope>NUCLEOTIDE SEQUENCE [LARGE SCALE GENOMIC DNA]</scope>
    <source>
        <strain evidence="19">DAOM:BR144</strain>
    </source>
</reference>
<accession>K3WS38</accession>
<dbReference type="GO" id="GO:0005741">
    <property type="term" value="C:mitochondrial outer membrane"/>
    <property type="evidence" value="ECO:0007669"/>
    <property type="project" value="UniProtKB-SubCell"/>
</dbReference>
<keyword evidence="10" id="KW-1133">Transmembrane helix</keyword>
<keyword evidence="11" id="KW-0007">Acetylation</keyword>
<dbReference type="VEuPathDB" id="FungiDB:PYU1_G007766"/>
<evidence type="ECO:0000256" key="10">
    <source>
        <dbReference type="ARBA" id="ARBA00022989"/>
    </source>
</evidence>
<dbReference type="eggNOG" id="ENOG502S7NS">
    <property type="taxonomic scope" value="Eukaryota"/>
</dbReference>
<evidence type="ECO:0000256" key="7">
    <source>
        <dbReference type="ARBA" id="ARBA00022692"/>
    </source>
</evidence>
<sequence>MALVALNTALKTFSVCSTTLFVKFFATVSIQGGKSFAAGARSPEDNSFNKSGNLPNQTYGLTGTEESGEDSEKLKQARAIDYRWKRIVQNDLETIPIGLAVFLGSVLVGGHEATNCALMGTFTAVRIAHTFAYANELQPHRAILWSTGQLCVLASGLNGVISFSI</sequence>
<dbReference type="EnsemblProtists" id="PYU1_T007782">
    <property type="protein sequence ID" value="PYU1_T007782"/>
    <property type="gene ID" value="PYU1_G007766"/>
</dbReference>
<keyword evidence="9" id="KW-0256">Endoplasmic reticulum</keyword>
<evidence type="ECO:0000256" key="8">
    <source>
        <dbReference type="ARBA" id="ARBA00022787"/>
    </source>
</evidence>
<dbReference type="EC" id="2.5.1.18" evidence="5"/>